<name>A0A6B0TVQ6_IXORI</name>
<protein>
    <submittedName>
        <fullName evidence="1">Uncharacterized protein</fullName>
    </submittedName>
</protein>
<organism evidence="1">
    <name type="scientific">Ixodes ricinus</name>
    <name type="common">Common tick</name>
    <name type="synonym">Acarus ricinus</name>
    <dbReference type="NCBI Taxonomy" id="34613"/>
    <lineage>
        <taxon>Eukaryota</taxon>
        <taxon>Metazoa</taxon>
        <taxon>Ecdysozoa</taxon>
        <taxon>Arthropoda</taxon>
        <taxon>Chelicerata</taxon>
        <taxon>Arachnida</taxon>
        <taxon>Acari</taxon>
        <taxon>Parasitiformes</taxon>
        <taxon>Ixodida</taxon>
        <taxon>Ixodoidea</taxon>
        <taxon>Ixodidae</taxon>
        <taxon>Ixodinae</taxon>
        <taxon>Ixodes</taxon>
    </lineage>
</organism>
<sequence>MKKGAVTFLPFVSVPIGGGHLVQPLQRPAMWRLASSCSKYLGFHCSTLALRIDGPSRLDSWFRHWLAALEVSAFSQLKL</sequence>
<dbReference type="EMBL" id="GIFC01002086">
    <property type="protein sequence ID" value="MXU84169.1"/>
    <property type="molecule type" value="Transcribed_RNA"/>
</dbReference>
<proteinExistence type="predicted"/>
<evidence type="ECO:0000313" key="1">
    <source>
        <dbReference type="EMBL" id="MXU84169.1"/>
    </source>
</evidence>
<reference evidence="1" key="1">
    <citation type="submission" date="2019-12" db="EMBL/GenBank/DDBJ databases">
        <title>An insight into the sialome of adult female Ixodes ricinus ticks feeding for 6 days.</title>
        <authorList>
            <person name="Perner J."/>
            <person name="Ribeiro J.M.C."/>
        </authorList>
    </citation>
    <scope>NUCLEOTIDE SEQUENCE</scope>
    <source>
        <strain evidence="1">Semi-engorged</strain>
        <tissue evidence="1">Salivary glands</tissue>
    </source>
</reference>
<dbReference type="AlphaFoldDB" id="A0A6B0TVQ6"/>
<accession>A0A6B0TVQ6</accession>